<evidence type="ECO:0000313" key="5">
    <source>
        <dbReference type="Proteomes" id="UP000078512"/>
    </source>
</evidence>
<evidence type="ECO:0000256" key="1">
    <source>
        <dbReference type="ARBA" id="ARBA00022574"/>
    </source>
</evidence>
<dbReference type="SMART" id="SM00320">
    <property type="entry name" value="WD40"/>
    <property type="match status" value="10"/>
</dbReference>
<feature type="repeat" description="WD" evidence="3">
    <location>
        <begin position="146"/>
        <end position="178"/>
    </location>
</feature>
<dbReference type="STRING" id="1314771.A0A197K7Q2"/>
<dbReference type="PRINTS" id="PR00320">
    <property type="entry name" value="GPROTEINBRPT"/>
</dbReference>
<dbReference type="OrthoDB" id="1367865at2759"/>
<dbReference type="InterPro" id="IPR020472">
    <property type="entry name" value="WD40_PAC1"/>
</dbReference>
<evidence type="ECO:0000256" key="2">
    <source>
        <dbReference type="ARBA" id="ARBA00022737"/>
    </source>
</evidence>
<feature type="repeat" description="WD" evidence="3">
    <location>
        <begin position="274"/>
        <end position="315"/>
    </location>
</feature>
<feature type="repeat" description="WD" evidence="3">
    <location>
        <begin position="62"/>
        <end position="103"/>
    </location>
</feature>
<dbReference type="PROSITE" id="PS50294">
    <property type="entry name" value="WD_REPEATS_REGION"/>
    <property type="match status" value="6"/>
</dbReference>
<evidence type="ECO:0000313" key="4">
    <source>
        <dbReference type="EMBL" id="OAQ32731.1"/>
    </source>
</evidence>
<dbReference type="SUPFAM" id="SSF50978">
    <property type="entry name" value="WD40 repeat-like"/>
    <property type="match status" value="2"/>
</dbReference>
<dbReference type="PROSITE" id="PS00678">
    <property type="entry name" value="WD_REPEATS_1"/>
    <property type="match status" value="1"/>
</dbReference>
<accession>A0A197K7Q2</accession>
<dbReference type="InterPro" id="IPR050349">
    <property type="entry name" value="WD_LIS1/nudF_dynein_reg"/>
</dbReference>
<feature type="repeat" description="WD" evidence="3">
    <location>
        <begin position="488"/>
        <end position="530"/>
    </location>
</feature>
<dbReference type="InterPro" id="IPR015943">
    <property type="entry name" value="WD40/YVTN_repeat-like_dom_sf"/>
</dbReference>
<dbReference type="PANTHER" id="PTHR44129">
    <property type="entry name" value="WD REPEAT-CONTAINING PROTEIN POP1"/>
    <property type="match status" value="1"/>
</dbReference>
<keyword evidence="5" id="KW-1185">Reference proteome</keyword>
<evidence type="ECO:0000256" key="3">
    <source>
        <dbReference type="PROSITE-ProRule" id="PRU00221"/>
    </source>
</evidence>
<dbReference type="PROSITE" id="PS50082">
    <property type="entry name" value="WD_REPEATS_2"/>
    <property type="match status" value="7"/>
</dbReference>
<keyword evidence="1 3" id="KW-0853">WD repeat</keyword>
<dbReference type="InterPro" id="IPR019775">
    <property type="entry name" value="WD40_repeat_CS"/>
</dbReference>
<gene>
    <name evidence="4" type="ORF">K457DRAFT_1886328</name>
</gene>
<protein>
    <submittedName>
        <fullName evidence="4">WD40 repeat-like protein</fullName>
    </submittedName>
</protein>
<keyword evidence="2" id="KW-0677">Repeat</keyword>
<dbReference type="CDD" id="cd00200">
    <property type="entry name" value="WD40"/>
    <property type="match status" value="1"/>
</dbReference>
<sequence length="587" mass="63665">MRKVDFGDAQLDDIGFEELPYLKERSPVNAVAFSPNGRMFAVTLQDRSLITYDTTTWTRVRQHKKQSEAVTIAFSPNNRHLAFGSKDWTCRLWDTVSGKDLLVMEGHTNLVNSVAFSPCGNQIASTGQDSTIRLWSLETGVCLFVLSGHEDIVLSARYSGDGRRLVSGSLDGTIRVWDPETGAPEAGWVIPHVSASRVALSADGRLFALMAGITSSRICLVYAITGEKGLILDDDADELTDIAFSPIGDFIVSSSQDNTVRLWNSSNGQLISRLSGHSMRINTCTFSPDGLQIASGDHGGTIRIWEVITNRSSSLIQQLAAEVRAVAYSHDGQFIISHRINGAIQRWDSSSGSSRSIPLPFAPDVCPSAISPNGQWFASGPVPSRVRLFDPRAKDLRQPLREVCILDTLLSIDYSPEGRRLVLGTGGSSILLWDLHSDKPDVKLRGHTGAVKCVAYSPCGKWILSGGRDKTARLWSGEVDSWSCVAVVSGCSEAVTSVAWNPVVRLEFVTGSEDGSVRVWRISSTEAGKVSIRMNWGSHIGQLCTTDLTFKGAVGLSSLSQRLLVQRGAIGDSLLPEGDEPEEGKGE</sequence>
<feature type="repeat" description="WD" evidence="3">
    <location>
        <begin position="444"/>
        <end position="476"/>
    </location>
</feature>
<feature type="repeat" description="WD" evidence="3">
    <location>
        <begin position="104"/>
        <end position="145"/>
    </location>
</feature>
<dbReference type="InterPro" id="IPR036322">
    <property type="entry name" value="WD40_repeat_dom_sf"/>
</dbReference>
<dbReference type="AlphaFoldDB" id="A0A197K7Q2"/>
<name>A0A197K7Q2_9FUNG</name>
<organism evidence="4 5">
    <name type="scientific">Linnemannia elongata AG-77</name>
    <dbReference type="NCBI Taxonomy" id="1314771"/>
    <lineage>
        <taxon>Eukaryota</taxon>
        <taxon>Fungi</taxon>
        <taxon>Fungi incertae sedis</taxon>
        <taxon>Mucoromycota</taxon>
        <taxon>Mortierellomycotina</taxon>
        <taxon>Mortierellomycetes</taxon>
        <taxon>Mortierellales</taxon>
        <taxon>Mortierellaceae</taxon>
        <taxon>Linnemannia</taxon>
    </lineage>
</organism>
<dbReference type="Gene3D" id="2.130.10.10">
    <property type="entry name" value="YVTN repeat-like/Quinoprotein amine dehydrogenase"/>
    <property type="match status" value="3"/>
</dbReference>
<proteinExistence type="predicted"/>
<dbReference type="Proteomes" id="UP000078512">
    <property type="component" value="Unassembled WGS sequence"/>
</dbReference>
<dbReference type="EMBL" id="KV442024">
    <property type="protein sequence ID" value="OAQ32731.1"/>
    <property type="molecule type" value="Genomic_DNA"/>
</dbReference>
<reference evidence="4 5" key="1">
    <citation type="submission" date="2016-05" db="EMBL/GenBank/DDBJ databases">
        <title>Genome sequencing reveals origins of a unique bacterial endosymbiosis in the earliest lineages of terrestrial Fungi.</title>
        <authorList>
            <consortium name="DOE Joint Genome Institute"/>
            <person name="Uehling J."/>
            <person name="Gryganskyi A."/>
            <person name="Hameed K."/>
            <person name="Tschaplinski T."/>
            <person name="Misztal P."/>
            <person name="Wu S."/>
            <person name="Desiro A."/>
            <person name="Vande Pol N."/>
            <person name="Du Z.-Y."/>
            <person name="Zienkiewicz A."/>
            <person name="Zienkiewicz K."/>
            <person name="Morin E."/>
            <person name="Tisserant E."/>
            <person name="Splivallo R."/>
            <person name="Hainaut M."/>
            <person name="Henrissat B."/>
            <person name="Ohm R."/>
            <person name="Kuo A."/>
            <person name="Yan J."/>
            <person name="Lipzen A."/>
            <person name="Nolan M."/>
            <person name="Labutti K."/>
            <person name="Barry K."/>
            <person name="Goldstein A."/>
            <person name="Labbe J."/>
            <person name="Schadt C."/>
            <person name="Tuskan G."/>
            <person name="Grigoriev I."/>
            <person name="Martin F."/>
            <person name="Vilgalys R."/>
            <person name="Bonito G."/>
        </authorList>
    </citation>
    <scope>NUCLEOTIDE SEQUENCE [LARGE SCALE GENOMIC DNA]</scope>
    <source>
        <strain evidence="4 5">AG-77</strain>
    </source>
</reference>
<dbReference type="Pfam" id="PF00400">
    <property type="entry name" value="WD40"/>
    <property type="match status" value="8"/>
</dbReference>
<feature type="repeat" description="WD" evidence="3">
    <location>
        <begin position="232"/>
        <end position="273"/>
    </location>
</feature>
<dbReference type="InterPro" id="IPR001680">
    <property type="entry name" value="WD40_rpt"/>
</dbReference>